<accession>A0A6A6TLN1</accession>
<dbReference type="AlphaFoldDB" id="A0A6A6TLN1"/>
<dbReference type="InterPro" id="IPR050346">
    <property type="entry name" value="FMO-like"/>
</dbReference>
<keyword evidence="5" id="KW-1185">Reference proteome</keyword>
<dbReference type="Gene3D" id="3.50.50.60">
    <property type="entry name" value="FAD/NAD(P)-binding domain"/>
    <property type="match status" value="1"/>
</dbReference>
<dbReference type="OrthoDB" id="2915840at2759"/>
<proteinExistence type="predicted"/>
<dbReference type="Pfam" id="PF13738">
    <property type="entry name" value="Pyr_redox_3"/>
    <property type="match status" value="1"/>
</dbReference>
<evidence type="ECO:0000256" key="3">
    <source>
        <dbReference type="ARBA" id="ARBA00023002"/>
    </source>
</evidence>
<evidence type="ECO:0000256" key="1">
    <source>
        <dbReference type="ARBA" id="ARBA00022630"/>
    </source>
</evidence>
<dbReference type="PANTHER" id="PTHR23023">
    <property type="entry name" value="DIMETHYLANILINE MONOOXYGENASE"/>
    <property type="match status" value="1"/>
</dbReference>
<dbReference type="InterPro" id="IPR036188">
    <property type="entry name" value="FAD/NAD-bd_sf"/>
</dbReference>
<gene>
    <name evidence="4" type="ORF">K491DRAFT_649062</name>
</gene>
<sequence>MEEVDLVVIGAGFYGITTAITYHRLHPTSQILLLEASSSIGGPWAPHRIFPGLKTNNLWGTYEHPDFPMNEAKFGVKKGEHVPAEKVKEYLDALISENNISSCVRLNTRVNVVEKVVSGWTLHCTITSSLASTNDPTSLTIHTSKLVVAVGLTNKPSMPSYPRSPAFEPLVIHSNDFPAHYSDVVQPDTHTLVIGAGKSAWDIAYACTSTHSSSTATMLIRPSGDGPVWMSPPYVTPLGLWLEKLVFTRFFGFFSPCPWAETYGVEGWIRSFLHGTWLGRKIVGAFWGVLGDDVVQLNKLMEHEETKKLRPWRDAFEVGNALSILNYPTNFFDLVREGRIKVVVDEVEDFGEKNEVRLKGGDKIAVDAVVCATGWELGGSLRFEPKGLENELGLPTTRVSTADDAELVKQATEELHRRFPFLKERDSSRIHHPDPALRYTQTAADNVDQQPYRLYRFLVPPSDLDRRSIGFAGALMSLGNTSCAYLQSLWLTAYFDGTLSLPSSSPEQLKYEIYRDTQYCALRNAMGYGNKFPDLVFDSLPYFDALIRDLGFEGKRKGKLLGRRNWVCESFKSYGPEDYKDLVAEWEARGADAGEVKKNI</sequence>
<protein>
    <submittedName>
        <fullName evidence="4">FAD/NAD(P)-binding domain-containing protein</fullName>
    </submittedName>
</protein>
<organism evidence="4 5">
    <name type="scientific">Lophiostoma macrostomum CBS 122681</name>
    <dbReference type="NCBI Taxonomy" id="1314788"/>
    <lineage>
        <taxon>Eukaryota</taxon>
        <taxon>Fungi</taxon>
        <taxon>Dikarya</taxon>
        <taxon>Ascomycota</taxon>
        <taxon>Pezizomycotina</taxon>
        <taxon>Dothideomycetes</taxon>
        <taxon>Pleosporomycetidae</taxon>
        <taxon>Pleosporales</taxon>
        <taxon>Lophiostomataceae</taxon>
        <taxon>Lophiostoma</taxon>
    </lineage>
</organism>
<dbReference type="GO" id="GO:0016491">
    <property type="term" value="F:oxidoreductase activity"/>
    <property type="evidence" value="ECO:0007669"/>
    <property type="project" value="UniProtKB-KW"/>
</dbReference>
<name>A0A6A6TLN1_9PLEO</name>
<dbReference type="SUPFAM" id="SSF51905">
    <property type="entry name" value="FAD/NAD(P)-binding domain"/>
    <property type="match status" value="2"/>
</dbReference>
<evidence type="ECO:0000313" key="5">
    <source>
        <dbReference type="Proteomes" id="UP000799324"/>
    </source>
</evidence>
<keyword evidence="2" id="KW-0274">FAD</keyword>
<dbReference type="Proteomes" id="UP000799324">
    <property type="component" value="Unassembled WGS sequence"/>
</dbReference>
<dbReference type="EMBL" id="MU004298">
    <property type="protein sequence ID" value="KAF2660740.1"/>
    <property type="molecule type" value="Genomic_DNA"/>
</dbReference>
<keyword evidence="1" id="KW-0285">Flavoprotein</keyword>
<reference evidence="4" key="1">
    <citation type="journal article" date="2020" name="Stud. Mycol.">
        <title>101 Dothideomycetes genomes: a test case for predicting lifestyles and emergence of pathogens.</title>
        <authorList>
            <person name="Haridas S."/>
            <person name="Albert R."/>
            <person name="Binder M."/>
            <person name="Bloem J."/>
            <person name="Labutti K."/>
            <person name="Salamov A."/>
            <person name="Andreopoulos B."/>
            <person name="Baker S."/>
            <person name="Barry K."/>
            <person name="Bills G."/>
            <person name="Bluhm B."/>
            <person name="Cannon C."/>
            <person name="Castanera R."/>
            <person name="Culley D."/>
            <person name="Daum C."/>
            <person name="Ezra D."/>
            <person name="Gonzalez J."/>
            <person name="Henrissat B."/>
            <person name="Kuo A."/>
            <person name="Liang C."/>
            <person name="Lipzen A."/>
            <person name="Lutzoni F."/>
            <person name="Magnuson J."/>
            <person name="Mondo S."/>
            <person name="Nolan M."/>
            <person name="Ohm R."/>
            <person name="Pangilinan J."/>
            <person name="Park H.-J."/>
            <person name="Ramirez L."/>
            <person name="Alfaro M."/>
            <person name="Sun H."/>
            <person name="Tritt A."/>
            <person name="Yoshinaga Y."/>
            <person name="Zwiers L.-H."/>
            <person name="Turgeon B."/>
            <person name="Goodwin S."/>
            <person name="Spatafora J."/>
            <person name="Crous P."/>
            <person name="Grigoriev I."/>
        </authorList>
    </citation>
    <scope>NUCLEOTIDE SEQUENCE</scope>
    <source>
        <strain evidence="4">CBS 122681</strain>
    </source>
</reference>
<evidence type="ECO:0000256" key="2">
    <source>
        <dbReference type="ARBA" id="ARBA00022827"/>
    </source>
</evidence>
<evidence type="ECO:0000313" key="4">
    <source>
        <dbReference type="EMBL" id="KAF2660740.1"/>
    </source>
</evidence>
<keyword evidence="3" id="KW-0560">Oxidoreductase</keyword>